<evidence type="ECO:0000313" key="2">
    <source>
        <dbReference type="Proteomes" id="UP000013307"/>
    </source>
</evidence>
<dbReference type="Proteomes" id="UP000013307">
    <property type="component" value="Chromosome"/>
</dbReference>
<name>N0BG03_9EURY</name>
<dbReference type="AlphaFoldDB" id="N0BG03"/>
<gene>
    <name evidence="1" type="ORF">Asulf_01236</name>
</gene>
<dbReference type="HOGENOM" id="CLU_2820580_0_0_2"/>
<sequence length="66" mass="7937">MSKFKAEQFINFVLSILNVNAKKSRKEPSLLILDRTDISLDLNPFRRRDLKNKPYRVIQPRDSFWE</sequence>
<protein>
    <submittedName>
        <fullName evidence="1">Uncharacterized protein</fullName>
    </submittedName>
</protein>
<keyword evidence="2" id="KW-1185">Reference proteome</keyword>
<dbReference type="KEGG" id="ast:Asulf_01236"/>
<dbReference type="eggNOG" id="arCOG04442">
    <property type="taxonomic scope" value="Archaea"/>
</dbReference>
<evidence type="ECO:0000313" key="1">
    <source>
        <dbReference type="EMBL" id="AGK61232.1"/>
    </source>
</evidence>
<proteinExistence type="predicted"/>
<dbReference type="EMBL" id="CP005290">
    <property type="protein sequence ID" value="AGK61232.1"/>
    <property type="molecule type" value="Genomic_DNA"/>
</dbReference>
<reference evidence="1 2" key="1">
    <citation type="journal article" date="2013" name="Genome Announc.">
        <title>Complete Genome Sequence of the Thermophilic and Facultatively Chemolithoautotrophic Sulfate Reducer Archaeoglobus sulfaticallidus Strain PM70-1T.</title>
        <authorList>
            <person name="Stokke R."/>
            <person name="Hocking W.P."/>
            <person name="Steinsbu B.O."/>
            <person name="Steen I.H."/>
        </authorList>
    </citation>
    <scope>NUCLEOTIDE SEQUENCE [LARGE SCALE GENOMIC DNA]</scope>
    <source>
        <strain evidence="1">PM70-1</strain>
    </source>
</reference>
<accession>N0BG03</accession>
<organism evidence="1 2">
    <name type="scientific">Archaeoglobus sulfaticallidus PM70-1</name>
    <dbReference type="NCBI Taxonomy" id="387631"/>
    <lineage>
        <taxon>Archaea</taxon>
        <taxon>Methanobacteriati</taxon>
        <taxon>Methanobacteriota</taxon>
        <taxon>Archaeoglobi</taxon>
        <taxon>Archaeoglobales</taxon>
        <taxon>Archaeoglobaceae</taxon>
        <taxon>Archaeoglobus</taxon>
    </lineage>
</organism>